<evidence type="ECO:0000313" key="3">
    <source>
        <dbReference type="Proteomes" id="UP000324376"/>
    </source>
</evidence>
<dbReference type="GO" id="GO:0008168">
    <property type="term" value="F:methyltransferase activity"/>
    <property type="evidence" value="ECO:0007669"/>
    <property type="project" value="UniProtKB-KW"/>
</dbReference>
<proteinExistence type="predicted"/>
<dbReference type="CDD" id="cd02440">
    <property type="entry name" value="AdoMet_MTases"/>
    <property type="match status" value="1"/>
</dbReference>
<dbReference type="InterPro" id="IPR025714">
    <property type="entry name" value="Methyltranfer_dom"/>
</dbReference>
<evidence type="ECO:0000259" key="1">
    <source>
        <dbReference type="Pfam" id="PF13847"/>
    </source>
</evidence>
<gene>
    <name evidence="2" type="ORF">BD809_11034</name>
</gene>
<comment type="caution">
    <text evidence="2">The sequence shown here is derived from an EMBL/GenBank/DDBJ whole genome shotgun (WGS) entry which is preliminary data.</text>
</comment>
<keyword evidence="3" id="KW-1185">Reference proteome</keyword>
<dbReference type="Pfam" id="PF13847">
    <property type="entry name" value="Methyltransf_31"/>
    <property type="match status" value="1"/>
</dbReference>
<dbReference type="EMBL" id="VNHU01000010">
    <property type="protein sequence ID" value="TYP70975.1"/>
    <property type="molecule type" value="Genomic_DNA"/>
</dbReference>
<dbReference type="AlphaFoldDB" id="A0A5S5BUX7"/>
<dbReference type="OrthoDB" id="1143568at2"/>
<organism evidence="2 3">
    <name type="scientific">Aquimarina intermedia</name>
    <dbReference type="NCBI Taxonomy" id="350814"/>
    <lineage>
        <taxon>Bacteria</taxon>
        <taxon>Pseudomonadati</taxon>
        <taxon>Bacteroidota</taxon>
        <taxon>Flavobacteriia</taxon>
        <taxon>Flavobacteriales</taxon>
        <taxon>Flavobacteriaceae</taxon>
        <taxon>Aquimarina</taxon>
    </lineage>
</organism>
<keyword evidence="2" id="KW-0808">Transferase</keyword>
<dbReference type="Proteomes" id="UP000324376">
    <property type="component" value="Unassembled WGS sequence"/>
</dbReference>
<dbReference type="RefSeq" id="WP_148783484.1">
    <property type="nucleotide sequence ID" value="NZ_VNHU01000010.1"/>
</dbReference>
<name>A0A5S5BUX7_9FLAO</name>
<feature type="domain" description="Methyltransferase" evidence="1">
    <location>
        <begin position="60"/>
        <end position="159"/>
    </location>
</feature>
<keyword evidence="2" id="KW-0489">Methyltransferase</keyword>
<dbReference type="Gene3D" id="3.40.50.150">
    <property type="entry name" value="Vaccinia Virus protein VP39"/>
    <property type="match status" value="1"/>
</dbReference>
<evidence type="ECO:0000313" key="2">
    <source>
        <dbReference type="EMBL" id="TYP70975.1"/>
    </source>
</evidence>
<sequence>MADVFGEAIKDYHLTKNNNQDIIVQSPDFDDDIIPVHYLFRSLEEMPLIEQQALDLAYGKVLDVGCGAGSHSLILQNKYNLSVDAIDISEGAITVCKERGVKNAYQKNLYDLKEVKYDTIVLLMNGSGIIGRLANIDHFFTHIKSLLDPNGQLLLDSSDLSYLYTDDDGGFWIDANAGYYGEMQYKMKYKNLETDWFDWLYIDYDTLQNAANANGFVCEIVHKGTENEFLTRIKLA</sequence>
<protein>
    <submittedName>
        <fullName evidence="2">Methyltransferase family protein</fullName>
    </submittedName>
</protein>
<accession>A0A5S5BUX7</accession>
<dbReference type="GO" id="GO:0032259">
    <property type="term" value="P:methylation"/>
    <property type="evidence" value="ECO:0007669"/>
    <property type="project" value="UniProtKB-KW"/>
</dbReference>
<dbReference type="SUPFAM" id="SSF53335">
    <property type="entry name" value="S-adenosyl-L-methionine-dependent methyltransferases"/>
    <property type="match status" value="1"/>
</dbReference>
<reference evidence="2 3" key="1">
    <citation type="submission" date="2019-07" db="EMBL/GenBank/DDBJ databases">
        <title>Genomic Encyclopedia of Archaeal and Bacterial Type Strains, Phase II (KMG-II): from individual species to whole genera.</title>
        <authorList>
            <person name="Goeker M."/>
        </authorList>
    </citation>
    <scope>NUCLEOTIDE SEQUENCE [LARGE SCALE GENOMIC DNA]</scope>
    <source>
        <strain evidence="2 3">DSM 17527</strain>
    </source>
</reference>
<dbReference type="InterPro" id="IPR029063">
    <property type="entry name" value="SAM-dependent_MTases_sf"/>
</dbReference>